<feature type="domain" description="UPF0261" evidence="1">
    <location>
        <begin position="9"/>
        <end position="224"/>
    </location>
</feature>
<dbReference type="InterPro" id="IPR056778">
    <property type="entry name" value="UPF0261_C"/>
</dbReference>
<comment type="caution">
    <text evidence="2">The sequence shown here is derived from an EMBL/GenBank/DDBJ whole genome shotgun (WGS) entry which is preliminary data.</text>
</comment>
<dbReference type="EMBL" id="JFHU01000171">
    <property type="protein sequence ID" value="EXX86997.1"/>
    <property type="molecule type" value="Genomic_DNA"/>
</dbReference>
<dbReference type="Proteomes" id="UP000053750">
    <property type="component" value="Unassembled WGS sequence"/>
</dbReference>
<sequence length="234" mass="25253">FRNSPGRGKPLVAVTMFGVTTPCVTRVRARLEQLGYEVVVFHANGSGGRAMEGLVREGFFSGVLDLTTTELADELVGGLLSAGTHRLEAAGDRGIPQVVSLGAMDMVNFGPLESIPAEFKGRTLYKHNPNVTLMRTSKPECEQLGRIVGEKLNQAKGPVTVFVPLHGVSSISLENEFFYDPEADRALFESLANSLKPHIRLIAMDTDINDPYFAEAAADGMHALIQPTGVLTNE</sequence>
<accession>A0A9W5RZZ8</accession>
<dbReference type="InterPro" id="IPR051353">
    <property type="entry name" value="Tobamovirus_resist_UPF0261"/>
</dbReference>
<evidence type="ECO:0000259" key="1">
    <source>
        <dbReference type="Pfam" id="PF23189"/>
    </source>
</evidence>
<evidence type="ECO:0000313" key="3">
    <source>
        <dbReference type="Proteomes" id="UP000053750"/>
    </source>
</evidence>
<dbReference type="Gene3D" id="3.40.50.12030">
    <property type="entry name" value="Uncharacterised protein family UPF0261, NC domain"/>
    <property type="match status" value="1"/>
</dbReference>
<feature type="non-terminal residue" evidence="2">
    <location>
        <position position="1"/>
    </location>
</feature>
<reference evidence="2 3" key="1">
    <citation type="submission" date="2014-02" db="EMBL/GenBank/DDBJ databases">
        <title>Genome sequence of Paenibacillus darwinianus reveals adaptive mechanisms for survival in Antarctic soils.</title>
        <authorList>
            <person name="Dsouza M."/>
            <person name="Taylor M.W."/>
            <person name="Turner S.J."/>
            <person name="Aislabie J."/>
        </authorList>
    </citation>
    <scope>NUCLEOTIDE SEQUENCE [LARGE SCALE GENOMIC DNA]</scope>
    <source>
        <strain evidence="2 3">CE1</strain>
    </source>
</reference>
<gene>
    <name evidence="2" type="ORF">BG53_04935</name>
</gene>
<name>A0A9W5RZZ8_9BACL</name>
<dbReference type="InterPro" id="IPR044122">
    <property type="entry name" value="UPF0261_N"/>
</dbReference>
<dbReference type="OrthoDB" id="9776369at2"/>
<keyword evidence="3" id="KW-1185">Reference proteome</keyword>
<evidence type="ECO:0000313" key="2">
    <source>
        <dbReference type="EMBL" id="EXX86997.1"/>
    </source>
</evidence>
<proteinExistence type="predicted"/>
<dbReference type="PANTHER" id="PTHR31862">
    <property type="entry name" value="UPF0261 DOMAIN PROTEIN (AFU_ORTHOLOGUE AFUA_1G10120)"/>
    <property type="match status" value="1"/>
</dbReference>
<protein>
    <recommendedName>
        <fullName evidence="1">UPF0261 domain-containing protein</fullName>
    </recommendedName>
</protein>
<dbReference type="Pfam" id="PF23189">
    <property type="entry name" value="UPF0261_C"/>
    <property type="match status" value="1"/>
</dbReference>
<dbReference type="RefSeq" id="WP_144353509.1">
    <property type="nucleotide sequence ID" value="NZ_KK082266.1"/>
</dbReference>
<dbReference type="AlphaFoldDB" id="A0A9W5RZZ8"/>
<dbReference type="CDD" id="cd15488">
    <property type="entry name" value="Tm-1-like"/>
    <property type="match status" value="1"/>
</dbReference>
<organism evidence="2 3">
    <name type="scientific">Paenibacillus darwinianus</name>
    <dbReference type="NCBI Taxonomy" id="1380763"/>
    <lineage>
        <taxon>Bacteria</taxon>
        <taxon>Bacillati</taxon>
        <taxon>Bacillota</taxon>
        <taxon>Bacilli</taxon>
        <taxon>Bacillales</taxon>
        <taxon>Paenibacillaceae</taxon>
        <taxon>Paenibacillus</taxon>
    </lineage>
</organism>
<dbReference type="PANTHER" id="PTHR31862:SF1">
    <property type="entry name" value="UPF0261 DOMAIN PROTEIN (AFU_ORTHOLOGUE AFUA_1G10120)"/>
    <property type="match status" value="1"/>
</dbReference>